<organism evidence="2 3">
    <name type="scientific">Nonomuraea coxensis DSM 45129</name>
    <dbReference type="NCBI Taxonomy" id="1122611"/>
    <lineage>
        <taxon>Bacteria</taxon>
        <taxon>Bacillati</taxon>
        <taxon>Actinomycetota</taxon>
        <taxon>Actinomycetes</taxon>
        <taxon>Streptosporangiales</taxon>
        <taxon>Streptosporangiaceae</taxon>
        <taxon>Nonomuraea</taxon>
    </lineage>
</organism>
<dbReference type="InterPro" id="IPR029058">
    <property type="entry name" value="AB_hydrolase_fold"/>
</dbReference>
<dbReference type="Gene3D" id="3.40.50.1820">
    <property type="entry name" value="alpha/beta hydrolase"/>
    <property type="match status" value="1"/>
</dbReference>
<proteinExistence type="predicted"/>
<dbReference type="SUPFAM" id="SSF53474">
    <property type="entry name" value="alpha/beta-Hydrolases"/>
    <property type="match status" value="1"/>
</dbReference>
<gene>
    <name evidence="2" type="ORF">Nocox_16995</name>
</gene>
<reference evidence="2 3" key="1">
    <citation type="journal article" date="2021" name="ACS Chem. Biol.">
        <title>Genomic-Led Discovery of a Novel Glycopeptide Antibiotic by Nonomuraea coxensis DSM 45129.</title>
        <authorList>
            <person name="Yushchuk O."/>
            <person name="Vior N.M."/>
            <person name="Andreo-Vidal A."/>
            <person name="Berini F."/>
            <person name="Ruckert C."/>
            <person name="Busche T."/>
            <person name="Binda E."/>
            <person name="Kalinowski J."/>
            <person name="Truman A.W."/>
            <person name="Marinelli F."/>
        </authorList>
    </citation>
    <scope>NUCLEOTIDE SEQUENCE [LARGE SCALE GENOMIC DNA]</scope>
    <source>
        <strain evidence="2 3">DSM 45129</strain>
    </source>
</reference>
<dbReference type="RefSeq" id="WP_020547781.1">
    <property type="nucleotide sequence ID" value="NZ_CP068985.1"/>
</dbReference>
<dbReference type="InterPro" id="IPR010427">
    <property type="entry name" value="DUF1023"/>
</dbReference>
<dbReference type="EMBL" id="CP068985">
    <property type="protein sequence ID" value="QYC41012.1"/>
    <property type="molecule type" value="Genomic_DNA"/>
</dbReference>
<evidence type="ECO:0000259" key="1">
    <source>
        <dbReference type="Pfam" id="PF06259"/>
    </source>
</evidence>
<keyword evidence="3" id="KW-1185">Reference proteome</keyword>
<feature type="domain" description="DUF1023" evidence="1">
    <location>
        <begin position="106"/>
        <end position="268"/>
    </location>
</feature>
<dbReference type="Pfam" id="PF06259">
    <property type="entry name" value="Abhydrolase_8"/>
    <property type="match status" value="1"/>
</dbReference>
<protein>
    <recommendedName>
        <fullName evidence="1">DUF1023 domain-containing protein</fullName>
    </recommendedName>
</protein>
<name>A0ABX8TZU2_9ACTN</name>
<accession>A0ABX8TZU2</accession>
<sequence>MLFFPTPPKPRPPRPGALRAGLAALIMGAVVWPATGAARPGAVPAPVPAPVPPLAVPLGDGLATRYAAARAEILAAVRTADRHGHHRRAAALREMAVPARRFLAFDGRDGGRAAEVFGDLPAARAIAVLVPGAGVDLDRYGPLRGGATRLRDTLGGGSAVVAWLGYATPSSVSLQALTPARADAAVPALRAFVRELRAARPAARIWLVCHSYGSVVCGRAAGGLDVTGVVLLGGPGAGVATAAALGPYAEVWAGRAAGDWVALLPHVSVELPFATVGLAADPVSPGFGARVLDAGAGGHGDYLAAGSPALAGVARIVAGAGGGDG</sequence>
<evidence type="ECO:0000313" key="2">
    <source>
        <dbReference type="EMBL" id="QYC41012.1"/>
    </source>
</evidence>
<dbReference type="Proteomes" id="UP000824681">
    <property type="component" value="Chromosome"/>
</dbReference>
<evidence type="ECO:0000313" key="3">
    <source>
        <dbReference type="Proteomes" id="UP000824681"/>
    </source>
</evidence>